<protein>
    <recommendedName>
        <fullName evidence="5">NADH:ubiquinone oxidoreductase intermediate-associated protein 30 domain-containing protein</fullName>
    </recommendedName>
</protein>
<dbReference type="InterPro" id="IPR008979">
    <property type="entry name" value="Galactose-bd-like_sf"/>
</dbReference>
<feature type="domain" description="NADH:ubiquinone oxidoreductase intermediate-associated protein 30" evidence="5">
    <location>
        <begin position="91"/>
        <end position="264"/>
    </location>
</feature>
<evidence type="ECO:0000256" key="2">
    <source>
        <dbReference type="ARBA" id="ARBA00007884"/>
    </source>
</evidence>
<dbReference type="GO" id="GO:0032981">
    <property type="term" value="P:mitochondrial respiratory chain complex I assembly"/>
    <property type="evidence" value="ECO:0007669"/>
    <property type="project" value="TreeGrafter"/>
</dbReference>
<evidence type="ECO:0000256" key="4">
    <source>
        <dbReference type="ARBA" id="ARBA00023186"/>
    </source>
</evidence>
<dbReference type="PANTHER" id="PTHR13194:SF18">
    <property type="entry name" value="COMPLEX I INTERMEDIATE-ASSOCIATED PROTEIN 30, MITOCHONDRIAL"/>
    <property type="match status" value="1"/>
</dbReference>
<comment type="subcellular location">
    <subcellularLocation>
        <location evidence="1">Mitochondrion</location>
    </subcellularLocation>
</comment>
<comment type="similarity">
    <text evidence="2">Belongs to the CIA30 family.</text>
</comment>
<dbReference type="InterPro" id="IPR013857">
    <property type="entry name" value="NADH-UbQ_OxRdtase-assoc_prot30"/>
</dbReference>
<dbReference type="SUPFAM" id="SSF49785">
    <property type="entry name" value="Galactose-binding domain-like"/>
    <property type="match status" value="1"/>
</dbReference>
<dbReference type="EMBL" id="GEFM01004710">
    <property type="protein sequence ID" value="JAP71086.1"/>
    <property type="molecule type" value="mRNA"/>
</dbReference>
<evidence type="ECO:0000256" key="1">
    <source>
        <dbReference type="ARBA" id="ARBA00004173"/>
    </source>
</evidence>
<evidence type="ECO:0000313" key="6">
    <source>
        <dbReference type="EMBL" id="JAP71086.1"/>
    </source>
</evidence>
<evidence type="ECO:0000256" key="3">
    <source>
        <dbReference type="ARBA" id="ARBA00023128"/>
    </source>
</evidence>
<dbReference type="Pfam" id="PF08547">
    <property type="entry name" value="CIA30"/>
    <property type="match status" value="1"/>
</dbReference>
<dbReference type="GO" id="GO:0051082">
    <property type="term" value="F:unfolded protein binding"/>
    <property type="evidence" value="ECO:0007669"/>
    <property type="project" value="TreeGrafter"/>
</dbReference>
<dbReference type="GO" id="GO:0006120">
    <property type="term" value="P:mitochondrial electron transport, NADH to ubiquinone"/>
    <property type="evidence" value="ECO:0007669"/>
    <property type="project" value="TreeGrafter"/>
</dbReference>
<keyword evidence="3" id="KW-0496">Mitochondrion</keyword>
<keyword evidence="4" id="KW-0143">Chaperone</keyword>
<dbReference type="InterPro" id="IPR039131">
    <property type="entry name" value="NDUFAF1"/>
</dbReference>
<reference evidence="6" key="1">
    <citation type="submission" date="2016-02" db="EMBL/GenBank/DDBJ databases">
        <title>RNAseq analyses of the midgut from blood- or serum-fed Ixodes ricinus ticks.</title>
        <authorList>
            <person name="Perner J."/>
            <person name="Provaznik J."/>
            <person name="Schrenkova J."/>
            <person name="Urbanova V."/>
            <person name="Ribeiro J.M."/>
            <person name="Kopacek P."/>
        </authorList>
    </citation>
    <scope>NUCLEOTIDE SEQUENCE</scope>
    <source>
        <tissue evidence="6">Gut</tissue>
    </source>
</reference>
<organism evidence="6">
    <name type="scientific">Ixodes ricinus</name>
    <name type="common">Common tick</name>
    <name type="synonym">Acarus ricinus</name>
    <dbReference type="NCBI Taxonomy" id="34613"/>
    <lineage>
        <taxon>Eukaryota</taxon>
        <taxon>Metazoa</taxon>
        <taxon>Ecdysozoa</taxon>
        <taxon>Arthropoda</taxon>
        <taxon>Chelicerata</taxon>
        <taxon>Arachnida</taxon>
        <taxon>Acari</taxon>
        <taxon>Parasitiformes</taxon>
        <taxon>Ixodida</taxon>
        <taxon>Ixodoidea</taxon>
        <taxon>Ixodidae</taxon>
        <taxon>Ixodinae</taxon>
        <taxon>Ixodes</taxon>
    </lineage>
</organism>
<name>A0A131XZC8_IXORI</name>
<dbReference type="AlphaFoldDB" id="A0A131XZC8"/>
<accession>A0A131XZC8</accession>
<dbReference type="GO" id="GO:0005739">
    <property type="term" value="C:mitochondrion"/>
    <property type="evidence" value="ECO:0007669"/>
    <property type="project" value="UniProtKB-SubCell"/>
</dbReference>
<evidence type="ECO:0000259" key="5">
    <source>
        <dbReference type="Pfam" id="PF08547"/>
    </source>
</evidence>
<proteinExistence type="evidence at transcript level"/>
<sequence length="294" mass="33624">MPLGRLATAAARRLSGPSPPTLLFRRPCFYKSSRKEGYERPAPPNTTPYATRVREGLRELKTEFGILKEEMLQTLRCDPKYYYHGDTEVLWKFNSAKAVDDWIVTADRDNDEGFSTADFSLGPGMTGVFSGHLDTRPPKDGRVLHTGYCNIRSPRAMRSFGRNASYDWSAFTHLELRVRGDGRAYMLNIGIDGYFDVTWHLIYNFALYTRGGPYWQIARIPFSRFFLSNKGRIQDKQSPLPRTHVRSLGITCADAVPGPFRLEIDYVGAYFDEAHSEEFAYEMYETPLNYVAGY</sequence>
<dbReference type="PANTHER" id="PTHR13194">
    <property type="entry name" value="COMPLEX I INTERMEDIATE-ASSOCIATED PROTEIN 30"/>
    <property type="match status" value="1"/>
</dbReference>